<sequence>MNAKINLENLTPAQPRSAFPKEYDAGHLHDAYALAASDLNWASYALADLRCKLDNLQSNLQKEHKIHDLYFEELKTFFGMYEYLIDERHAIQSDEAERYGKEWEALKANAQKQTP</sequence>
<dbReference type="RefSeq" id="WP_283267924.1">
    <property type="nucleotide sequence ID" value="NZ_CP125669.1"/>
</dbReference>
<name>A0ABY8S3N8_9GAMM</name>
<dbReference type="EMBL" id="CP125669">
    <property type="protein sequence ID" value="WHP06350.1"/>
    <property type="molecule type" value="Genomic_DNA"/>
</dbReference>
<proteinExistence type="predicted"/>
<evidence type="ECO:0000313" key="1">
    <source>
        <dbReference type="EMBL" id="WHP06350.1"/>
    </source>
</evidence>
<accession>A0ABY8S3N8</accession>
<evidence type="ECO:0000313" key="2">
    <source>
        <dbReference type="Proteomes" id="UP001229836"/>
    </source>
</evidence>
<organism evidence="1 2">
    <name type="scientific">Acinetobacter corruptisaponis</name>
    <dbReference type="NCBI Taxonomy" id="3045147"/>
    <lineage>
        <taxon>Bacteria</taxon>
        <taxon>Pseudomonadati</taxon>
        <taxon>Pseudomonadota</taxon>
        <taxon>Gammaproteobacteria</taxon>
        <taxon>Moraxellales</taxon>
        <taxon>Moraxellaceae</taxon>
        <taxon>Acinetobacter</taxon>
    </lineage>
</organism>
<protein>
    <submittedName>
        <fullName evidence="1">Uncharacterized protein</fullName>
    </submittedName>
</protein>
<gene>
    <name evidence="1" type="ORF">QLH32_02475</name>
</gene>
<reference evidence="1 2" key="1">
    <citation type="submission" date="2023-05" db="EMBL/GenBank/DDBJ databases">
        <title>The complete genome of Acinetobacter sp. nov KCTC 92772.</title>
        <authorList>
            <person name="Zhou G."/>
        </authorList>
    </citation>
    <scope>NUCLEOTIDE SEQUENCE [LARGE SCALE GENOMIC DNA]</scope>
    <source>
        <strain evidence="1 2">KCTC 92772</strain>
    </source>
</reference>
<keyword evidence="2" id="KW-1185">Reference proteome</keyword>
<dbReference type="Proteomes" id="UP001229836">
    <property type="component" value="Chromosome"/>
</dbReference>